<reference evidence="1 2" key="1">
    <citation type="submission" date="2019-01" db="EMBL/GenBank/DDBJ databases">
        <authorList>
            <person name="Braley A."/>
            <person name="Cevasco M.E."/>
            <person name="Cornely K.A."/>
            <person name="Deaver S."/>
            <person name="Easterwood J.C."/>
            <person name="Korey C.A."/>
            <person name="Neely M."/>
            <person name="Reyna N."/>
            <person name="Tobiason D."/>
            <person name="Wilczek M."/>
            <person name="Molloy S.D."/>
            <person name="Garlena R.A."/>
            <person name="Russell D.A."/>
            <person name="Pope W.H."/>
            <person name="Jacobs-Sera D."/>
            <person name="Hatfull G.F."/>
        </authorList>
    </citation>
    <scope>NUCLEOTIDE SEQUENCE [LARGE SCALE GENOMIC DNA]</scope>
</reference>
<protein>
    <recommendedName>
        <fullName evidence="3">DNA polymerase III sliding clamp</fullName>
    </recommendedName>
</protein>
<evidence type="ECO:0008006" key="3">
    <source>
        <dbReference type="Google" id="ProtNLM"/>
    </source>
</evidence>
<organism evidence="1 2">
    <name type="scientific">Gordonia phage Vasanti</name>
    <dbReference type="NCBI Taxonomy" id="2502431"/>
    <lineage>
        <taxon>Viruses</taxon>
        <taxon>Duplodnaviria</taxon>
        <taxon>Heunggongvirae</taxon>
        <taxon>Uroviricota</taxon>
        <taxon>Caudoviricetes</taxon>
        <taxon>Attisvirus</taxon>
        <taxon>Attisvirus vasanti</taxon>
    </lineage>
</organism>
<dbReference type="KEGG" id="vg:77929240"/>
<sequence length="74" mass="7795">MTHILLDDALVPIETEHGDIHLTTGSSPAGPRIVIATAGAETTDIHLTIGQALDLIRQLFAGISRIARRRGAAS</sequence>
<gene>
    <name evidence="1" type="primary">46</name>
    <name evidence="1" type="ORF">SEA_VASANTI_46</name>
</gene>
<name>A0A411BW05_9CAUD</name>
<keyword evidence="2" id="KW-1185">Reference proteome</keyword>
<evidence type="ECO:0000313" key="1">
    <source>
        <dbReference type="EMBL" id="QAY05784.1"/>
    </source>
</evidence>
<dbReference type="Proteomes" id="UP000290746">
    <property type="component" value="Segment"/>
</dbReference>
<accession>A0A411BW05</accession>
<dbReference type="EMBL" id="MK359313">
    <property type="protein sequence ID" value="QAY05784.1"/>
    <property type="molecule type" value="Genomic_DNA"/>
</dbReference>
<proteinExistence type="predicted"/>
<dbReference type="RefSeq" id="YP_010653406.1">
    <property type="nucleotide sequence ID" value="NC_070797.1"/>
</dbReference>
<evidence type="ECO:0000313" key="2">
    <source>
        <dbReference type="Proteomes" id="UP000290746"/>
    </source>
</evidence>
<dbReference type="GeneID" id="77929240"/>